<evidence type="ECO:0000313" key="1">
    <source>
        <dbReference type="EMBL" id="RFU71678.1"/>
    </source>
</evidence>
<proteinExistence type="predicted"/>
<comment type="caution">
    <text evidence="1">The sequence shown here is derived from an EMBL/GenBank/DDBJ whole genome shotgun (WGS) entry which is preliminary data.</text>
</comment>
<protein>
    <submittedName>
        <fullName evidence="1">Uncharacterized protein</fullName>
    </submittedName>
</protein>
<gene>
    <name evidence="1" type="ORF">D0469_00795</name>
</gene>
<dbReference type="Proteomes" id="UP000264541">
    <property type="component" value="Unassembled WGS sequence"/>
</dbReference>
<reference evidence="1 2" key="1">
    <citation type="submission" date="2018-08" db="EMBL/GenBank/DDBJ databases">
        <title>Bacillus chawlae sp. nov., Bacillus glennii sp. nov., and Bacillus saganii sp. nov. Isolated from the Vehicle Assembly Building at Kennedy Space Center where the Viking Spacecraft were Assembled.</title>
        <authorList>
            <person name="Seuylemezian A."/>
            <person name="Vaishampayan P."/>
        </authorList>
    </citation>
    <scope>NUCLEOTIDE SEQUENCE [LARGE SCALE GENOMIC DNA]</scope>
    <source>
        <strain evidence="1 2">V47-23a</strain>
    </source>
</reference>
<dbReference type="EMBL" id="QVTE01000001">
    <property type="protein sequence ID" value="RFU71678.1"/>
    <property type="molecule type" value="Genomic_DNA"/>
</dbReference>
<name>A0A372LU23_9BACI</name>
<accession>A0A372LU23</accession>
<sequence>MRHKLFNNKQSAFFQQIAFFVLGKVKVGSHKDGRLSGDYFHFHRKKLNFTEVIHLLRNLIHFTDSITFRVIN</sequence>
<keyword evidence="2" id="KW-1185">Reference proteome</keyword>
<evidence type="ECO:0000313" key="2">
    <source>
        <dbReference type="Proteomes" id="UP000264541"/>
    </source>
</evidence>
<organism evidence="1 2">
    <name type="scientific">Peribacillus saganii</name>
    <dbReference type="NCBI Taxonomy" id="2303992"/>
    <lineage>
        <taxon>Bacteria</taxon>
        <taxon>Bacillati</taxon>
        <taxon>Bacillota</taxon>
        <taxon>Bacilli</taxon>
        <taxon>Bacillales</taxon>
        <taxon>Bacillaceae</taxon>
        <taxon>Peribacillus</taxon>
    </lineage>
</organism>
<dbReference type="AlphaFoldDB" id="A0A372LU23"/>